<dbReference type="Proteomes" id="UP000176233">
    <property type="component" value="Unassembled WGS sequence"/>
</dbReference>
<name>A0A1F5NRJ5_9BACT</name>
<comment type="caution">
    <text evidence="1">The sequence shown here is derived from an EMBL/GenBank/DDBJ whole genome shotgun (WGS) entry which is preliminary data.</text>
</comment>
<evidence type="ECO:0000313" key="2">
    <source>
        <dbReference type="Proteomes" id="UP000176233"/>
    </source>
</evidence>
<protein>
    <submittedName>
        <fullName evidence="1">Uncharacterized protein</fullName>
    </submittedName>
</protein>
<gene>
    <name evidence="1" type="ORF">A2660_00015</name>
</gene>
<reference evidence="1 2" key="1">
    <citation type="journal article" date="2016" name="Nat. Commun.">
        <title>Thousands of microbial genomes shed light on interconnected biogeochemical processes in an aquifer system.</title>
        <authorList>
            <person name="Anantharaman K."/>
            <person name="Brown C.T."/>
            <person name="Hug L.A."/>
            <person name="Sharon I."/>
            <person name="Castelle C.J."/>
            <person name="Probst A.J."/>
            <person name="Thomas B.C."/>
            <person name="Singh A."/>
            <person name="Wilkins M.J."/>
            <person name="Karaoz U."/>
            <person name="Brodie E.L."/>
            <person name="Williams K.H."/>
            <person name="Hubbard S.S."/>
            <person name="Banfield J.F."/>
        </authorList>
    </citation>
    <scope>NUCLEOTIDE SEQUENCE [LARGE SCALE GENOMIC DNA]</scope>
</reference>
<evidence type="ECO:0000313" key="1">
    <source>
        <dbReference type="EMBL" id="OGE80243.1"/>
    </source>
</evidence>
<accession>A0A1F5NRJ5</accession>
<organism evidence="1 2">
    <name type="scientific">Candidatus Doudnabacteria bacterium RIFCSPHIGHO2_01_FULL_45_18</name>
    <dbReference type="NCBI Taxonomy" id="1817823"/>
    <lineage>
        <taxon>Bacteria</taxon>
        <taxon>Candidatus Doudnaibacteriota</taxon>
    </lineage>
</organism>
<dbReference type="EMBL" id="MFEJ01000017">
    <property type="protein sequence ID" value="OGE80243.1"/>
    <property type="molecule type" value="Genomic_DNA"/>
</dbReference>
<sequence>MADQSAIDCSGPLPLDQNREQVAGNRVELTLKPEPCNLTWIQRKGNDSLKSFQEDAYELAKNFRGVSGWT</sequence>
<dbReference type="AlphaFoldDB" id="A0A1F5NRJ5"/>
<proteinExistence type="predicted"/>